<sequence>MGCFQCCISKPSEKLEMDSPSQVSKRKAGLRSDTLKSIIATMSLKKTGSSRHRQITAEIEKHGKAQNEIKIFTYKELAGATNDFSENSKIGEAVKQLDRKGRQGTREFLSEVLMLSLFKHPNLVKLTGYCVEDDQRILVYEYLSNGSLENHLLGQLHISTRVMGTYGYCAPEYAATGQLTTKSDVYSFGVVLLEIITGRRVIDVTRSEDEQNLIEWAQPLFKDKSKFTLMADPLLKGNYPEKGLFQALAVAAMCLQEEAETRPVMADVVAALEHLSKPKDEE</sequence>
<gene>
    <name evidence="7" type="ORF">G2W53_032123</name>
</gene>
<keyword evidence="7" id="KW-0808">Transferase</keyword>
<keyword evidence="7" id="KW-0418">Kinase</keyword>
<evidence type="ECO:0000259" key="6">
    <source>
        <dbReference type="Pfam" id="PF07714"/>
    </source>
</evidence>
<dbReference type="GO" id="GO:0004674">
    <property type="term" value="F:protein serine/threonine kinase activity"/>
    <property type="evidence" value="ECO:0007669"/>
    <property type="project" value="UniProtKB-KW"/>
</dbReference>
<reference evidence="7" key="1">
    <citation type="submission" date="2020-09" db="EMBL/GenBank/DDBJ databases">
        <title>Genome-Enabled Discovery of Anthraquinone Biosynthesis in Senna tora.</title>
        <authorList>
            <person name="Kang S.-H."/>
            <person name="Pandey R.P."/>
            <person name="Lee C.-M."/>
            <person name="Sim J.-S."/>
            <person name="Jeong J.-T."/>
            <person name="Choi B.-S."/>
            <person name="Jung M."/>
            <person name="Ginzburg D."/>
            <person name="Zhao K."/>
            <person name="Won S.Y."/>
            <person name="Oh T.-J."/>
            <person name="Yu Y."/>
            <person name="Kim N.-H."/>
            <person name="Lee O.R."/>
            <person name="Lee T.-H."/>
            <person name="Bashyal P."/>
            <person name="Kim T.-S."/>
            <person name="Lee W.-H."/>
            <person name="Kawkins C."/>
            <person name="Kim C.-K."/>
            <person name="Kim J.S."/>
            <person name="Ahn B.O."/>
            <person name="Rhee S.Y."/>
            <person name="Sohng J.K."/>
        </authorList>
    </citation>
    <scope>NUCLEOTIDE SEQUENCE</scope>
    <source>
        <tissue evidence="7">Leaf</tissue>
    </source>
</reference>
<dbReference type="Gene3D" id="3.30.200.20">
    <property type="entry name" value="Phosphorylase Kinase, domain 1"/>
    <property type="match status" value="1"/>
</dbReference>
<keyword evidence="4" id="KW-0449">Lipoprotein</keyword>
<dbReference type="GO" id="GO:0005886">
    <property type="term" value="C:plasma membrane"/>
    <property type="evidence" value="ECO:0007669"/>
    <property type="project" value="UniProtKB-SubCell"/>
</dbReference>
<dbReference type="Proteomes" id="UP000634136">
    <property type="component" value="Unassembled WGS sequence"/>
</dbReference>
<keyword evidence="3" id="KW-0472">Membrane</keyword>
<dbReference type="Pfam" id="PF07714">
    <property type="entry name" value="PK_Tyr_Ser-Thr"/>
    <property type="match status" value="1"/>
</dbReference>
<dbReference type="AlphaFoldDB" id="A0A834W6I5"/>
<comment type="subcellular location">
    <subcellularLocation>
        <location evidence="1">Cell membrane</location>
        <topology evidence="1">Lipid-anchor</topology>
    </subcellularLocation>
</comment>
<keyword evidence="2" id="KW-0723">Serine/threonine-protein kinase</keyword>
<feature type="domain" description="Protein kinase" evidence="5">
    <location>
        <begin position="160"/>
        <end position="267"/>
    </location>
</feature>
<dbReference type="PANTHER" id="PTHR47985:SF90">
    <property type="entry name" value="RECEPTOR SERINE_THREONINE KINASE"/>
    <property type="match status" value="1"/>
</dbReference>
<dbReference type="Pfam" id="PF00069">
    <property type="entry name" value="Pkinase"/>
    <property type="match status" value="1"/>
</dbReference>
<accession>A0A834W6I5</accession>
<evidence type="ECO:0000313" key="8">
    <source>
        <dbReference type="Proteomes" id="UP000634136"/>
    </source>
</evidence>
<dbReference type="InterPro" id="IPR001245">
    <property type="entry name" value="Ser-Thr/Tyr_kinase_cat_dom"/>
</dbReference>
<feature type="domain" description="Serine-threonine/tyrosine-protein kinase catalytic" evidence="6">
    <location>
        <begin position="82"/>
        <end position="153"/>
    </location>
</feature>
<dbReference type="InterPro" id="IPR011009">
    <property type="entry name" value="Kinase-like_dom_sf"/>
</dbReference>
<evidence type="ECO:0000256" key="1">
    <source>
        <dbReference type="ARBA" id="ARBA00004193"/>
    </source>
</evidence>
<organism evidence="7 8">
    <name type="scientific">Senna tora</name>
    <dbReference type="NCBI Taxonomy" id="362788"/>
    <lineage>
        <taxon>Eukaryota</taxon>
        <taxon>Viridiplantae</taxon>
        <taxon>Streptophyta</taxon>
        <taxon>Embryophyta</taxon>
        <taxon>Tracheophyta</taxon>
        <taxon>Spermatophyta</taxon>
        <taxon>Magnoliopsida</taxon>
        <taxon>eudicotyledons</taxon>
        <taxon>Gunneridae</taxon>
        <taxon>Pentapetalae</taxon>
        <taxon>rosids</taxon>
        <taxon>fabids</taxon>
        <taxon>Fabales</taxon>
        <taxon>Fabaceae</taxon>
        <taxon>Caesalpinioideae</taxon>
        <taxon>Cassia clade</taxon>
        <taxon>Senna</taxon>
    </lineage>
</organism>
<dbReference type="OrthoDB" id="4062651at2759"/>
<dbReference type="InterPro" id="IPR000719">
    <property type="entry name" value="Prot_kinase_dom"/>
</dbReference>
<dbReference type="GO" id="GO:0005524">
    <property type="term" value="F:ATP binding"/>
    <property type="evidence" value="ECO:0007669"/>
    <property type="project" value="InterPro"/>
</dbReference>
<evidence type="ECO:0000256" key="4">
    <source>
        <dbReference type="ARBA" id="ARBA00023288"/>
    </source>
</evidence>
<dbReference type="SUPFAM" id="SSF56112">
    <property type="entry name" value="Protein kinase-like (PK-like)"/>
    <property type="match status" value="1"/>
</dbReference>
<protein>
    <submittedName>
        <fullName evidence="7">Putative serine/threonine-protein kinase PBL23</fullName>
    </submittedName>
</protein>
<comment type="caution">
    <text evidence="7">The sequence shown here is derived from an EMBL/GenBank/DDBJ whole genome shotgun (WGS) entry which is preliminary data.</text>
</comment>
<evidence type="ECO:0000256" key="2">
    <source>
        <dbReference type="ARBA" id="ARBA00022527"/>
    </source>
</evidence>
<dbReference type="EMBL" id="JAAIUW010000010">
    <property type="protein sequence ID" value="KAF7811147.1"/>
    <property type="molecule type" value="Genomic_DNA"/>
</dbReference>
<dbReference type="Gene3D" id="1.10.510.10">
    <property type="entry name" value="Transferase(Phosphotransferase) domain 1"/>
    <property type="match status" value="1"/>
</dbReference>
<keyword evidence="8" id="KW-1185">Reference proteome</keyword>
<proteinExistence type="predicted"/>
<evidence type="ECO:0000259" key="5">
    <source>
        <dbReference type="Pfam" id="PF00069"/>
    </source>
</evidence>
<dbReference type="PANTHER" id="PTHR47985">
    <property type="entry name" value="OS07G0668900 PROTEIN"/>
    <property type="match status" value="1"/>
</dbReference>
<evidence type="ECO:0000256" key="3">
    <source>
        <dbReference type="ARBA" id="ARBA00023136"/>
    </source>
</evidence>
<name>A0A834W6I5_9FABA</name>
<evidence type="ECO:0000313" key="7">
    <source>
        <dbReference type="EMBL" id="KAF7811147.1"/>
    </source>
</evidence>